<keyword evidence="9" id="KW-0325">Glycoprotein</keyword>
<comment type="similarity">
    <text evidence="11">Belongs to the G-protein coupled receptor 3 family. TAS1R subfamily.</text>
</comment>
<evidence type="ECO:0000313" key="15">
    <source>
        <dbReference type="Ensembl" id="ENSLLEP00000041154.1"/>
    </source>
</evidence>
<dbReference type="PROSITE" id="PS50259">
    <property type="entry name" value="G_PROTEIN_RECEP_F3_4"/>
    <property type="match status" value="1"/>
</dbReference>
<dbReference type="Pfam" id="PF07562">
    <property type="entry name" value="NCD3G"/>
    <property type="match status" value="1"/>
</dbReference>
<dbReference type="Gene3D" id="3.40.50.2300">
    <property type="match status" value="2"/>
</dbReference>
<dbReference type="PROSITE" id="PS00980">
    <property type="entry name" value="G_PROTEIN_RECEP_F3_2"/>
    <property type="match status" value="1"/>
</dbReference>
<dbReference type="InterPro" id="IPR038550">
    <property type="entry name" value="GPCR_3_9-Cys_sf"/>
</dbReference>
<keyword evidence="2" id="KW-1003">Cell membrane</keyword>
<evidence type="ECO:0000256" key="13">
    <source>
        <dbReference type="SAM" id="SignalP"/>
    </source>
</evidence>
<reference evidence="15" key="2">
    <citation type="submission" date="2025-09" db="UniProtKB">
        <authorList>
            <consortium name="Ensembl"/>
        </authorList>
    </citation>
    <scope>IDENTIFICATION</scope>
</reference>
<keyword evidence="4 13" id="KW-0732">Signal</keyword>
<dbReference type="InterPro" id="IPR028082">
    <property type="entry name" value="Peripla_BP_I"/>
</dbReference>
<feature type="transmembrane region" description="Helical" evidence="12">
    <location>
        <begin position="749"/>
        <end position="771"/>
    </location>
</feature>
<dbReference type="InterPro" id="IPR017978">
    <property type="entry name" value="GPCR_3_C"/>
</dbReference>
<evidence type="ECO:0000256" key="3">
    <source>
        <dbReference type="ARBA" id="ARBA00022692"/>
    </source>
</evidence>
<evidence type="ECO:0000256" key="11">
    <source>
        <dbReference type="ARBA" id="ARBA00038492"/>
    </source>
</evidence>
<dbReference type="OrthoDB" id="5984008at2759"/>
<protein>
    <recommendedName>
        <fullName evidence="14">G-protein coupled receptors family 3 profile domain-containing protein</fullName>
    </recommendedName>
</protein>
<feature type="transmembrane region" description="Helical" evidence="12">
    <location>
        <begin position="631"/>
        <end position="652"/>
    </location>
</feature>
<dbReference type="SUPFAM" id="SSF57184">
    <property type="entry name" value="Growth factor receptor domain"/>
    <property type="match status" value="1"/>
</dbReference>
<feature type="signal peptide" evidence="13">
    <location>
        <begin position="1"/>
        <end position="21"/>
    </location>
</feature>
<evidence type="ECO:0000256" key="8">
    <source>
        <dbReference type="ARBA" id="ARBA00023170"/>
    </source>
</evidence>
<dbReference type="Gene3D" id="2.10.50.30">
    <property type="entry name" value="GPCR, family 3, nine cysteines domain"/>
    <property type="match status" value="1"/>
</dbReference>
<dbReference type="InterPro" id="IPR011500">
    <property type="entry name" value="GPCR_3_9-Cys_dom"/>
</dbReference>
<proteinExistence type="inferred from homology"/>
<evidence type="ECO:0000256" key="6">
    <source>
        <dbReference type="ARBA" id="ARBA00023040"/>
    </source>
</evidence>
<keyword evidence="7 12" id="KW-0472">Membrane</keyword>
<keyword evidence="5 12" id="KW-1133">Transmembrane helix</keyword>
<dbReference type="PANTHER" id="PTHR24061:SF506">
    <property type="entry name" value="G-PROTEIN COUPLED RECEPTOR FAMILY C GROUP 6 MEMBER A-LIKE PRECURSOR"/>
    <property type="match status" value="1"/>
</dbReference>
<sequence>MFQRLLFYTICTSCLWQCVHLCGVSEPPAARLPGDIMIGGIFPIHEGVGNLLNRTDPDDLICTRIGIERMIEALSMIYTIEKINNMTLLPGITLGYEIYDSCADALKATQATMKLIPEIINIHNSLHCNGTEIIPTVKAVVGEVFSELSIAVSRILRVLFIPQVSPASTAPILSDKVKFPSFLRTVPSDIHQTKAIAKLIKTFDWNWVGIIASDDDYGHSALSLLNTVFKEEMICTAFSKTVPSYVDHALLQKKLEDILDIIVNSSAKVVVVFAKGPIVSKLFEKAIRRKISRTWIASDIWINSREVSSTENLEKVGTVLGFNVKVGHIEGFREYLMNLQPPKQGAINSFLKEYKELRFGCPEEYRNYIKCTNSPLATCDPYDAVLQKSPLACRVDNVSSANDDFLVQNAEWSTTYSTALAVTAIAQAIKNIICKNGTCEKNMNLLPRQLLHELKNSSFSYNGELFSFDISGDINSGYHLMNWQTVNSSTQFHIAGKYDIHNSSIHVNRQLILWNTDDNMVPFSNCSKPCPPGYFKKHSLVSCCYECVPCAEGYYTPTIDMTECSKCNFTLWSRNASSRCEERTIEYFHWENPFAFALISFASFGLLLILITALLFIRYHNTPAVKAAGGNYSYLIIISLFFSLISTLLFIGQPSDKICQIRQPLYGISFTLCVSSILIKSLRIILAFESAKRFVNLTRSTYKPVIIIAVLTSLQLCNISLWLSLNRPRFEEIYTIPELRILQCDEGSYVPFGIMLGYIGFLALTCFILAYKGRKLPEKYNEARSITFSMLIYMFVWIVFIPVYKNSSGMYLSAVQIVAILASVYGVIFCHLLPACYIILFKRKTNNRERYLQSITEFCGVHSFPRTRSARKSSVGTSVKCLTRPEMKTISKLNIKTSVKLRKRRMSY</sequence>
<dbReference type="GeneTree" id="ENSGT00940000166171"/>
<comment type="subcellular location">
    <subcellularLocation>
        <location evidence="1">Cell membrane</location>
        <topology evidence="1">Multi-pass membrane protein</topology>
    </subcellularLocation>
</comment>
<feature type="transmembrane region" description="Helical" evidence="12">
    <location>
        <begin position="705"/>
        <end position="725"/>
    </location>
</feature>
<dbReference type="Proteomes" id="UP000694569">
    <property type="component" value="Unplaced"/>
</dbReference>
<keyword evidence="16" id="KW-1185">Reference proteome</keyword>
<dbReference type="GO" id="GO:0004930">
    <property type="term" value="F:G protein-coupled receptor activity"/>
    <property type="evidence" value="ECO:0007669"/>
    <property type="project" value="UniProtKB-KW"/>
</dbReference>
<dbReference type="PRINTS" id="PR00592">
    <property type="entry name" value="CASENSINGR"/>
</dbReference>
<feature type="domain" description="G-protein coupled receptors family 3 profile" evidence="14">
    <location>
        <begin position="594"/>
        <end position="855"/>
    </location>
</feature>
<evidence type="ECO:0000256" key="12">
    <source>
        <dbReference type="SAM" id="Phobius"/>
    </source>
</evidence>
<dbReference type="GO" id="GO:0005886">
    <property type="term" value="C:plasma membrane"/>
    <property type="evidence" value="ECO:0007669"/>
    <property type="project" value="UniProtKB-SubCell"/>
</dbReference>
<accession>A0A8C5QQG2</accession>
<evidence type="ECO:0000313" key="16">
    <source>
        <dbReference type="Proteomes" id="UP000694569"/>
    </source>
</evidence>
<dbReference type="AlphaFoldDB" id="A0A8C5QQG2"/>
<keyword evidence="10" id="KW-0807">Transducer</keyword>
<feature type="transmembrane region" description="Helical" evidence="12">
    <location>
        <begin position="594"/>
        <end position="619"/>
    </location>
</feature>
<feature type="chain" id="PRO_5034407990" description="G-protein coupled receptors family 3 profile domain-containing protein" evidence="13">
    <location>
        <begin position="22"/>
        <end position="908"/>
    </location>
</feature>
<dbReference type="GO" id="GO:0050909">
    <property type="term" value="P:sensory perception of taste"/>
    <property type="evidence" value="ECO:0007669"/>
    <property type="project" value="UniProtKB-ARBA"/>
</dbReference>
<dbReference type="Pfam" id="PF01094">
    <property type="entry name" value="ANF_receptor"/>
    <property type="match status" value="1"/>
</dbReference>
<evidence type="ECO:0000256" key="4">
    <source>
        <dbReference type="ARBA" id="ARBA00022729"/>
    </source>
</evidence>
<keyword evidence="6" id="KW-0297">G-protein coupled receptor</keyword>
<keyword evidence="3 12" id="KW-0812">Transmembrane</keyword>
<reference evidence="15" key="1">
    <citation type="submission" date="2025-08" db="UniProtKB">
        <authorList>
            <consortium name="Ensembl"/>
        </authorList>
    </citation>
    <scope>IDENTIFICATION</scope>
</reference>
<dbReference type="InterPro" id="IPR001828">
    <property type="entry name" value="ANF_lig-bd_rcpt"/>
</dbReference>
<dbReference type="Pfam" id="PF00003">
    <property type="entry name" value="7tm_3"/>
    <property type="match status" value="1"/>
</dbReference>
<dbReference type="Ensembl" id="ENSLLET00000042810.1">
    <property type="protein sequence ID" value="ENSLLEP00000041154.1"/>
    <property type="gene ID" value="ENSLLEG00000026189.1"/>
</dbReference>
<evidence type="ECO:0000259" key="14">
    <source>
        <dbReference type="PROSITE" id="PS50259"/>
    </source>
</evidence>
<dbReference type="PRINTS" id="PR00248">
    <property type="entry name" value="GPCRMGR"/>
</dbReference>
<evidence type="ECO:0000256" key="7">
    <source>
        <dbReference type="ARBA" id="ARBA00023136"/>
    </source>
</evidence>
<feature type="transmembrane region" description="Helical" evidence="12">
    <location>
        <begin position="810"/>
        <end position="840"/>
    </location>
</feature>
<evidence type="ECO:0000256" key="2">
    <source>
        <dbReference type="ARBA" id="ARBA00022475"/>
    </source>
</evidence>
<dbReference type="FunFam" id="3.40.50.2300:FF:000016">
    <property type="entry name" value="Taste 1 receptor member 2"/>
    <property type="match status" value="1"/>
</dbReference>
<keyword evidence="8" id="KW-0675">Receptor</keyword>
<dbReference type="InterPro" id="IPR017979">
    <property type="entry name" value="GPCR_3_CS"/>
</dbReference>
<dbReference type="SUPFAM" id="SSF53822">
    <property type="entry name" value="Periplasmic binding protein-like I"/>
    <property type="match status" value="1"/>
</dbReference>
<organism evidence="15 16">
    <name type="scientific">Leptobrachium leishanense</name>
    <name type="common">Leishan spiny toad</name>
    <dbReference type="NCBI Taxonomy" id="445787"/>
    <lineage>
        <taxon>Eukaryota</taxon>
        <taxon>Metazoa</taxon>
        <taxon>Chordata</taxon>
        <taxon>Craniata</taxon>
        <taxon>Vertebrata</taxon>
        <taxon>Euteleostomi</taxon>
        <taxon>Amphibia</taxon>
        <taxon>Batrachia</taxon>
        <taxon>Anura</taxon>
        <taxon>Pelobatoidea</taxon>
        <taxon>Megophryidae</taxon>
        <taxon>Leptobrachium</taxon>
    </lineage>
</organism>
<evidence type="ECO:0000256" key="10">
    <source>
        <dbReference type="ARBA" id="ARBA00023224"/>
    </source>
</evidence>
<dbReference type="FunFam" id="2.10.50.30:FF:000004">
    <property type="entry name" value="Taste receptor type 1 member 3-like protein"/>
    <property type="match status" value="1"/>
</dbReference>
<evidence type="ECO:0000256" key="5">
    <source>
        <dbReference type="ARBA" id="ARBA00022989"/>
    </source>
</evidence>
<dbReference type="PANTHER" id="PTHR24061">
    <property type="entry name" value="CALCIUM-SENSING RECEPTOR-RELATED"/>
    <property type="match status" value="1"/>
</dbReference>
<dbReference type="InterPro" id="IPR000068">
    <property type="entry name" value="GPCR_3_Ca_sens_rcpt-rel"/>
</dbReference>
<dbReference type="InterPro" id="IPR009030">
    <property type="entry name" value="Growth_fac_rcpt_cys_sf"/>
</dbReference>
<evidence type="ECO:0000256" key="1">
    <source>
        <dbReference type="ARBA" id="ARBA00004651"/>
    </source>
</evidence>
<dbReference type="InterPro" id="IPR000337">
    <property type="entry name" value="GPCR_3"/>
</dbReference>
<feature type="transmembrane region" description="Helical" evidence="12">
    <location>
        <begin position="664"/>
        <end position="685"/>
    </location>
</feature>
<evidence type="ECO:0000256" key="9">
    <source>
        <dbReference type="ARBA" id="ARBA00023180"/>
    </source>
</evidence>
<feature type="transmembrane region" description="Helical" evidence="12">
    <location>
        <begin position="783"/>
        <end position="804"/>
    </location>
</feature>
<name>A0A8C5QQG2_9ANUR</name>